<evidence type="ECO:0000313" key="10">
    <source>
        <dbReference type="EMBL" id="QDT43346.1"/>
    </source>
</evidence>
<name>A0A517RHJ4_9PLAN</name>
<protein>
    <submittedName>
        <fullName evidence="10">Rhomboid protease GlpG</fullName>
        <ecNumber evidence="10">3.4.21.105</ecNumber>
    </submittedName>
</protein>
<reference evidence="10 11" key="1">
    <citation type="submission" date="2019-02" db="EMBL/GenBank/DDBJ databases">
        <title>Deep-cultivation of Planctomycetes and their phenomic and genomic characterization uncovers novel biology.</title>
        <authorList>
            <person name="Wiegand S."/>
            <person name="Jogler M."/>
            <person name="Boedeker C."/>
            <person name="Pinto D."/>
            <person name="Vollmers J."/>
            <person name="Rivas-Marin E."/>
            <person name="Kohn T."/>
            <person name="Peeters S.H."/>
            <person name="Heuer A."/>
            <person name="Rast P."/>
            <person name="Oberbeckmann S."/>
            <person name="Bunk B."/>
            <person name="Jeske O."/>
            <person name="Meyerdierks A."/>
            <person name="Storesund J.E."/>
            <person name="Kallscheuer N."/>
            <person name="Luecker S."/>
            <person name="Lage O.M."/>
            <person name="Pohl T."/>
            <person name="Merkel B.J."/>
            <person name="Hornburger P."/>
            <person name="Mueller R.-W."/>
            <person name="Bruemmer F."/>
            <person name="Labrenz M."/>
            <person name="Spormann A.M."/>
            <person name="Op den Camp H."/>
            <person name="Overmann J."/>
            <person name="Amann R."/>
            <person name="Jetten M.S.M."/>
            <person name="Mascher T."/>
            <person name="Medema M.H."/>
            <person name="Devos D.P."/>
            <person name="Kaster A.-K."/>
            <person name="Ovreas L."/>
            <person name="Rohde M."/>
            <person name="Galperin M.Y."/>
            <person name="Jogler C."/>
        </authorList>
    </citation>
    <scope>NUCLEOTIDE SEQUENCE [LARGE SCALE GENOMIC DNA]</scope>
    <source>
        <strain evidence="10 11">Pan241w</strain>
    </source>
</reference>
<organism evidence="10 11">
    <name type="scientific">Gimesia alba</name>
    <dbReference type="NCBI Taxonomy" id="2527973"/>
    <lineage>
        <taxon>Bacteria</taxon>
        <taxon>Pseudomonadati</taxon>
        <taxon>Planctomycetota</taxon>
        <taxon>Planctomycetia</taxon>
        <taxon>Planctomycetales</taxon>
        <taxon>Planctomycetaceae</taxon>
        <taxon>Gimesia</taxon>
    </lineage>
</organism>
<sequence length="465" mass="52589">MTDGEREIFFHEVPESRFPLIVSNACKSAILGGSSLFRPIFEFPYMFQNLRKICSKYPITASYIAVAIGLFLAVQVYRIQQGTPADSVFDTALWKLGAVQPLVFVYDHPLIKEDDFPTGGPFDLWAGEWWRILVSGFHHGDLLHLLMNCLAIGYLGRLIEPRMRAWMYAAFLILATFISLLPEYYFEHYPVGLSGGAFAMFGLLMVLRRTDPDLAEEFTEREITWGLGWLILCFVFTYLGILNIANAAHVSGFLYGLLAGAVLINRSRFAGLLRVSFVFAQLLLIPCTYLVCHPVWNGKYYWYLARLEDDPAQRIEYLRKGMELAPGEPKIGAELALSLYRTEGEPFRSWKIILQLLNRNRSYEKGVEIARLIWKQFGSEQQKTKALEIVADVFGDESDAWFERLQLDQTSIAQAKVPLPESGDSAGSEFLFLKETAPQTIRPRDLSAPPVDPRSPQSAAEGVTL</sequence>
<feature type="domain" description="Peptidase S54 rhomboid" evidence="9">
    <location>
        <begin position="127"/>
        <end position="265"/>
    </location>
</feature>
<comment type="subcellular location">
    <subcellularLocation>
        <location evidence="1">Membrane</location>
        <topology evidence="1">Multi-pass membrane protein</topology>
    </subcellularLocation>
</comment>
<proteinExistence type="predicted"/>
<keyword evidence="5 8" id="KW-1133">Transmembrane helix</keyword>
<keyword evidence="2" id="KW-1003">Cell membrane</keyword>
<keyword evidence="6 8" id="KW-0472">Membrane</keyword>
<dbReference type="OrthoDB" id="9813074at2"/>
<accession>A0A517RHJ4</accession>
<dbReference type="GO" id="GO:0006508">
    <property type="term" value="P:proteolysis"/>
    <property type="evidence" value="ECO:0007669"/>
    <property type="project" value="UniProtKB-KW"/>
</dbReference>
<dbReference type="AlphaFoldDB" id="A0A517RHJ4"/>
<feature type="transmembrane region" description="Helical" evidence="8">
    <location>
        <begin position="165"/>
        <end position="182"/>
    </location>
</feature>
<keyword evidence="10" id="KW-0378">Hydrolase</keyword>
<keyword evidence="4 8" id="KW-0812">Transmembrane</keyword>
<dbReference type="GO" id="GO:0016020">
    <property type="term" value="C:membrane"/>
    <property type="evidence" value="ECO:0007669"/>
    <property type="project" value="UniProtKB-SubCell"/>
</dbReference>
<evidence type="ECO:0000259" key="9">
    <source>
        <dbReference type="Pfam" id="PF01694"/>
    </source>
</evidence>
<evidence type="ECO:0000256" key="4">
    <source>
        <dbReference type="ARBA" id="ARBA00022692"/>
    </source>
</evidence>
<feature type="transmembrane region" description="Helical" evidence="8">
    <location>
        <begin position="57"/>
        <end position="77"/>
    </location>
</feature>
<dbReference type="PANTHER" id="PTHR43066">
    <property type="entry name" value="RHOMBOID-RELATED PROTEIN"/>
    <property type="match status" value="1"/>
</dbReference>
<dbReference type="EC" id="3.4.21.105" evidence="10"/>
<evidence type="ECO:0000256" key="6">
    <source>
        <dbReference type="ARBA" id="ARBA00023136"/>
    </source>
</evidence>
<feature type="region of interest" description="Disordered" evidence="7">
    <location>
        <begin position="438"/>
        <end position="465"/>
    </location>
</feature>
<keyword evidence="3" id="KW-0997">Cell inner membrane</keyword>
<evidence type="ECO:0000256" key="1">
    <source>
        <dbReference type="ARBA" id="ARBA00004141"/>
    </source>
</evidence>
<feature type="transmembrane region" description="Helical" evidence="8">
    <location>
        <begin position="271"/>
        <end position="291"/>
    </location>
</feature>
<dbReference type="KEGG" id="gaz:Pan241w_34460"/>
<feature type="transmembrane region" description="Helical" evidence="8">
    <location>
        <begin position="129"/>
        <end position="153"/>
    </location>
</feature>
<evidence type="ECO:0000256" key="2">
    <source>
        <dbReference type="ARBA" id="ARBA00022475"/>
    </source>
</evidence>
<dbReference type="Proteomes" id="UP000317171">
    <property type="component" value="Chromosome"/>
</dbReference>
<feature type="transmembrane region" description="Helical" evidence="8">
    <location>
        <begin position="188"/>
        <end position="207"/>
    </location>
</feature>
<evidence type="ECO:0000256" key="5">
    <source>
        <dbReference type="ARBA" id="ARBA00022989"/>
    </source>
</evidence>
<evidence type="ECO:0000313" key="11">
    <source>
        <dbReference type="Proteomes" id="UP000317171"/>
    </source>
</evidence>
<dbReference type="Gene3D" id="1.20.1540.10">
    <property type="entry name" value="Rhomboid-like"/>
    <property type="match status" value="1"/>
</dbReference>
<dbReference type="PANTHER" id="PTHR43066:SF26">
    <property type="entry name" value="RHOMBOID PROTEASE GLPG"/>
    <property type="match status" value="1"/>
</dbReference>
<dbReference type="InterPro" id="IPR035952">
    <property type="entry name" value="Rhomboid-like_sf"/>
</dbReference>
<evidence type="ECO:0000256" key="3">
    <source>
        <dbReference type="ARBA" id="ARBA00022519"/>
    </source>
</evidence>
<evidence type="ECO:0000256" key="8">
    <source>
        <dbReference type="SAM" id="Phobius"/>
    </source>
</evidence>
<dbReference type="SUPFAM" id="SSF144091">
    <property type="entry name" value="Rhomboid-like"/>
    <property type="match status" value="1"/>
</dbReference>
<dbReference type="GO" id="GO:0004252">
    <property type="term" value="F:serine-type endopeptidase activity"/>
    <property type="evidence" value="ECO:0007669"/>
    <property type="project" value="InterPro"/>
</dbReference>
<gene>
    <name evidence="10" type="primary">glpG_2</name>
    <name evidence="10" type="ORF">Pan241w_34460</name>
</gene>
<dbReference type="InterPro" id="IPR022764">
    <property type="entry name" value="Peptidase_S54_rhomboid_dom"/>
</dbReference>
<keyword evidence="11" id="KW-1185">Reference proteome</keyword>
<keyword evidence="10" id="KW-0645">Protease</keyword>
<dbReference type="Pfam" id="PF01694">
    <property type="entry name" value="Rhomboid"/>
    <property type="match status" value="1"/>
</dbReference>
<evidence type="ECO:0000256" key="7">
    <source>
        <dbReference type="SAM" id="MobiDB-lite"/>
    </source>
</evidence>
<dbReference type="EMBL" id="CP036269">
    <property type="protein sequence ID" value="QDT43346.1"/>
    <property type="molecule type" value="Genomic_DNA"/>
</dbReference>
<feature type="transmembrane region" description="Helical" evidence="8">
    <location>
        <begin position="223"/>
        <end position="241"/>
    </location>
</feature>